<comment type="caution">
    <text evidence="2">The sequence shown here is derived from an EMBL/GenBank/DDBJ whole genome shotgun (WGS) entry which is preliminary data.</text>
</comment>
<dbReference type="Proteomes" id="UP000663855">
    <property type="component" value="Unassembled WGS sequence"/>
</dbReference>
<evidence type="ECO:0000313" key="3">
    <source>
        <dbReference type="EMBL" id="CAF3839799.1"/>
    </source>
</evidence>
<evidence type="ECO:0008006" key="5">
    <source>
        <dbReference type="Google" id="ProtNLM"/>
    </source>
</evidence>
<dbReference type="EMBL" id="CAJNOV010000118">
    <property type="protein sequence ID" value="CAF0989787.1"/>
    <property type="molecule type" value="Genomic_DNA"/>
</dbReference>
<dbReference type="Proteomes" id="UP000676336">
    <property type="component" value="Unassembled WGS sequence"/>
</dbReference>
<evidence type="ECO:0000313" key="4">
    <source>
        <dbReference type="Proteomes" id="UP000663855"/>
    </source>
</evidence>
<evidence type="ECO:0000256" key="1">
    <source>
        <dbReference type="SAM" id="MobiDB-lite"/>
    </source>
</evidence>
<protein>
    <recommendedName>
        <fullName evidence="5">BED-type domain-containing protein</fullName>
    </recommendedName>
</protein>
<reference evidence="2" key="1">
    <citation type="submission" date="2021-02" db="EMBL/GenBank/DDBJ databases">
        <authorList>
            <person name="Nowell W R."/>
        </authorList>
    </citation>
    <scope>NUCLEOTIDE SEQUENCE</scope>
</reference>
<evidence type="ECO:0000313" key="2">
    <source>
        <dbReference type="EMBL" id="CAF0989787.1"/>
    </source>
</evidence>
<accession>A0A814FXE0</accession>
<dbReference type="AlphaFoldDB" id="A0A814FXE0"/>
<feature type="region of interest" description="Disordered" evidence="1">
    <location>
        <begin position="69"/>
        <end position="91"/>
    </location>
</feature>
<dbReference type="EMBL" id="CAJOBI010000694">
    <property type="protein sequence ID" value="CAF3839799.1"/>
    <property type="molecule type" value="Genomic_DNA"/>
</dbReference>
<organism evidence="2 4">
    <name type="scientific">Rotaria magnacalcarata</name>
    <dbReference type="NCBI Taxonomy" id="392030"/>
    <lineage>
        <taxon>Eukaryota</taxon>
        <taxon>Metazoa</taxon>
        <taxon>Spiralia</taxon>
        <taxon>Gnathifera</taxon>
        <taxon>Rotifera</taxon>
        <taxon>Eurotatoria</taxon>
        <taxon>Bdelloidea</taxon>
        <taxon>Philodinida</taxon>
        <taxon>Philodinidae</taxon>
        <taxon>Rotaria</taxon>
    </lineage>
</organism>
<proteinExistence type="predicted"/>
<gene>
    <name evidence="2" type="ORF">CJN711_LOCUS1793</name>
    <name evidence="3" type="ORF">SMN809_LOCUS3370</name>
</gene>
<sequence>MNLFEKKKKIAYLMKNEDKSIAFYKPEKSLKSYPVWESFNIVVINNVRQEMVCCEKCKQLLAYRARDGTPSLAKHQRSCQTTDDASDTDNRSVKDLVKQTQVTEYCSSKTSHSVPIIIREKVKIACTEFTA</sequence>
<name>A0A814FXE0_9BILA</name>